<dbReference type="AlphaFoldDB" id="A0A1L9RAM1"/>
<keyword evidence="1" id="KW-0732">Signal</keyword>
<dbReference type="OrthoDB" id="190201at2759"/>
<dbReference type="EMBL" id="KV878215">
    <property type="protein sequence ID" value="OJJ31976.1"/>
    <property type="molecule type" value="Genomic_DNA"/>
</dbReference>
<dbReference type="Pfam" id="PF00561">
    <property type="entry name" value="Abhydrolase_1"/>
    <property type="match status" value="1"/>
</dbReference>
<feature type="domain" description="AB hydrolase-1" evidence="2">
    <location>
        <begin position="79"/>
        <end position="178"/>
    </location>
</feature>
<dbReference type="PANTHER" id="PTHR43433">
    <property type="entry name" value="HYDROLASE, ALPHA/BETA FOLD FAMILY PROTEIN"/>
    <property type="match status" value="1"/>
</dbReference>
<dbReference type="RefSeq" id="XP_040685653.1">
    <property type="nucleotide sequence ID" value="XM_040836158.1"/>
</dbReference>
<dbReference type="GeneID" id="63752006"/>
<dbReference type="VEuPathDB" id="FungiDB:ASPWEDRAFT_43978"/>
<evidence type="ECO:0000313" key="3">
    <source>
        <dbReference type="EMBL" id="OJJ31976.1"/>
    </source>
</evidence>
<proteinExistence type="predicted"/>
<name>A0A1L9RAM1_ASPWE</name>
<organism evidence="3 4">
    <name type="scientific">Aspergillus wentii DTO 134E9</name>
    <dbReference type="NCBI Taxonomy" id="1073089"/>
    <lineage>
        <taxon>Eukaryota</taxon>
        <taxon>Fungi</taxon>
        <taxon>Dikarya</taxon>
        <taxon>Ascomycota</taxon>
        <taxon>Pezizomycotina</taxon>
        <taxon>Eurotiomycetes</taxon>
        <taxon>Eurotiomycetidae</taxon>
        <taxon>Eurotiales</taxon>
        <taxon>Aspergillaceae</taxon>
        <taxon>Aspergillus</taxon>
        <taxon>Aspergillus subgen. Cremei</taxon>
    </lineage>
</organism>
<sequence>MRLTASLSLALLQGAAASLCGSAGNTYECQYEPPYKNMHYPPALPAAHFNGTAKVNGIDLWYATFGVPLEKTKAAGAAPVLFIHGNEANSQYFSHQIKALQNLNYSFITMDSRGQGRSGDDVSKNITYDLMTKDVIGLMDHLDIDQVQVIGWSDGGIIGLDMAMNYTSRLDRLFSFGGSYNVNNGYNTTGDTSSLEPVEGWIKADFKRMSPTNLTYDQFDARMTNLVLTEPTWGKAAFDRIPTLYEDPSAPLIWIVDGDSEELLNRNTAPTMHSWVSLTPLHHICVLLTSSDQRFLPRYSSLC</sequence>
<feature type="signal peptide" evidence="1">
    <location>
        <begin position="1"/>
        <end position="17"/>
    </location>
</feature>
<feature type="chain" id="PRO_5013109595" description="AB hydrolase-1 domain-containing protein" evidence="1">
    <location>
        <begin position="18"/>
        <end position="303"/>
    </location>
</feature>
<dbReference type="STRING" id="1073089.A0A1L9RAM1"/>
<dbReference type="Gene3D" id="3.40.50.1820">
    <property type="entry name" value="alpha/beta hydrolase"/>
    <property type="match status" value="1"/>
</dbReference>
<evidence type="ECO:0000259" key="2">
    <source>
        <dbReference type="Pfam" id="PF00561"/>
    </source>
</evidence>
<dbReference type="InterPro" id="IPR029058">
    <property type="entry name" value="AB_hydrolase_fold"/>
</dbReference>
<evidence type="ECO:0000313" key="4">
    <source>
        <dbReference type="Proteomes" id="UP000184383"/>
    </source>
</evidence>
<keyword evidence="4" id="KW-1185">Reference proteome</keyword>
<accession>A0A1L9RAM1</accession>
<gene>
    <name evidence="3" type="ORF">ASPWEDRAFT_43978</name>
</gene>
<protein>
    <recommendedName>
        <fullName evidence="2">AB hydrolase-1 domain-containing protein</fullName>
    </recommendedName>
</protein>
<dbReference type="InterPro" id="IPR050471">
    <property type="entry name" value="AB_hydrolase"/>
</dbReference>
<dbReference type="InterPro" id="IPR000073">
    <property type="entry name" value="AB_hydrolase_1"/>
</dbReference>
<dbReference type="SUPFAM" id="SSF53474">
    <property type="entry name" value="alpha/beta-Hydrolases"/>
    <property type="match status" value="1"/>
</dbReference>
<reference evidence="4" key="1">
    <citation type="journal article" date="2017" name="Genome Biol.">
        <title>Comparative genomics reveals high biological diversity and specific adaptations in the industrially and medically important fungal genus Aspergillus.</title>
        <authorList>
            <person name="de Vries R.P."/>
            <person name="Riley R."/>
            <person name="Wiebenga A."/>
            <person name="Aguilar-Osorio G."/>
            <person name="Amillis S."/>
            <person name="Uchima C.A."/>
            <person name="Anderluh G."/>
            <person name="Asadollahi M."/>
            <person name="Askin M."/>
            <person name="Barry K."/>
            <person name="Battaglia E."/>
            <person name="Bayram O."/>
            <person name="Benocci T."/>
            <person name="Braus-Stromeyer S.A."/>
            <person name="Caldana C."/>
            <person name="Canovas D."/>
            <person name="Cerqueira G.C."/>
            <person name="Chen F."/>
            <person name="Chen W."/>
            <person name="Choi C."/>
            <person name="Clum A."/>
            <person name="Dos Santos R.A."/>
            <person name="Damasio A.R."/>
            <person name="Diallinas G."/>
            <person name="Emri T."/>
            <person name="Fekete E."/>
            <person name="Flipphi M."/>
            <person name="Freyberg S."/>
            <person name="Gallo A."/>
            <person name="Gournas C."/>
            <person name="Habgood R."/>
            <person name="Hainaut M."/>
            <person name="Harispe M.L."/>
            <person name="Henrissat B."/>
            <person name="Hilden K.S."/>
            <person name="Hope R."/>
            <person name="Hossain A."/>
            <person name="Karabika E."/>
            <person name="Karaffa L."/>
            <person name="Karanyi Z."/>
            <person name="Krasevec N."/>
            <person name="Kuo A."/>
            <person name="Kusch H."/>
            <person name="LaButti K."/>
            <person name="Lagendijk E.L."/>
            <person name="Lapidus A."/>
            <person name="Levasseur A."/>
            <person name="Lindquist E."/>
            <person name="Lipzen A."/>
            <person name="Logrieco A.F."/>
            <person name="MacCabe A."/>
            <person name="Maekelae M.R."/>
            <person name="Malavazi I."/>
            <person name="Melin P."/>
            <person name="Meyer V."/>
            <person name="Mielnichuk N."/>
            <person name="Miskei M."/>
            <person name="Molnar A.P."/>
            <person name="Mule G."/>
            <person name="Ngan C.Y."/>
            <person name="Orejas M."/>
            <person name="Orosz E."/>
            <person name="Ouedraogo J.P."/>
            <person name="Overkamp K.M."/>
            <person name="Park H.-S."/>
            <person name="Perrone G."/>
            <person name="Piumi F."/>
            <person name="Punt P.J."/>
            <person name="Ram A.F."/>
            <person name="Ramon A."/>
            <person name="Rauscher S."/>
            <person name="Record E."/>
            <person name="Riano-Pachon D.M."/>
            <person name="Robert V."/>
            <person name="Roehrig J."/>
            <person name="Ruller R."/>
            <person name="Salamov A."/>
            <person name="Salih N.S."/>
            <person name="Samson R.A."/>
            <person name="Sandor E."/>
            <person name="Sanguinetti M."/>
            <person name="Schuetze T."/>
            <person name="Sepcic K."/>
            <person name="Shelest E."/>
            <person name="Sherlock G."/>
            <person name="Sophianopoulou V."/>
            <person name="Squina F.M."/>
            <person name="Sun H."/>
            <person name="Susca A."/>
            <person name="Todd R.B."/>
            <person name="Tsang A."/>
            <person name="Unkles S.E."/>
            <person name="van de Wiele N."/>
            <person name="van Rossen-Uffink D."/>
            <person name="Oliveira J.V."/>
            <person name="Vesth T.C."/>
            <person name="Visser J."/>
            <person name="Yu J.-H."/>
            <person name="Zhou M."/>
            <person name="Andersen M.R."/>
            <person name="Archer D.B."/>
            <person name="Baker S.E."/>
            <person name="Benoit I."/>
            <person name="Brakhage A.A."/>
            <person name="Braus G.H."/>
            <person name="Fischer R."/>
            <person name="Frisvad J.C."/>
            <person name="Goldman G.H."/>
            <person name="Houbraken J."/>
            <person name="Oakley B."/>
            <person name="Pocsi I."/>
            <person name="Scazzocchio C."/>
            <person name="Seiboth B."/>
            <person name="vanKuyk P.A."/>
            <person name="Wortman J."/>
            <person name="Dyer P.S."/>
            <person name="Grigoriev I.V."/>
        </authorList>
    </citation>
    <scope>NUCLEOTIDE SEQUENCE [LARGE SCALE GENOMIC DNA]</scope>
    <source>
        <strain evidence="4">DTO 134E9</strain>
    </source>
</reference>
<dbReference type="PANTHER" id="PTHR43433:SF5">
    <property type="entry name" value="AB HYDROLASE-1 DOMAIN-CONTAINING PROTEIN"/>
    <property type="match status" value="1"/>
</dbReference>
<dbReference type="Proteomes" id="UP000184383">
    <property type="component" value="Unassembled WGS sequence"/>
</dbReference>
<evidence type="ECO:0000256" key="1">
    <source>
        <dbReference type="SAM" id="SignalP"/>
    </source>
</evidence>